<feature type="active site" description="Proton acceptor; for enolization step" evidence="3">
    <location>
        <position position="67"/>
    </location>
</feature>
<feature type="site" description="Part of the allosteric site" evidence="3">
    <location>
        <position position="155"/>
    </location>
</feature>
<dbReference type="InterPro" id="IPR004547">
    <property type="entry name" value="Glucosamine6P_isomerase"/>
</dbReference>
<name>A0ABP8E3A7_9MICO</name>
<dbReference type="NCBIfam" id="NF001684">
    <property type="entry name" value="PRK00443.1-4"/>
    <property type="match status" value="1"/>
</dbReference>
<evidence type="ECO:0000256" key="1">
    <source>
        <dbReference type="ARBA" id="ARBA00022801"/>
    </source>
</evidence>
<accession>A0ABP8E3A7</accession>
<dbReference type="PROSITE" id="PS01161">
    <property type="entry name" value="GLC_GALNAC_ISOMERASE"/>
    <property type="match status" value="1"/>
</dbReference>
<comment type="caution">
    <text evidence="3">Lacks conserved residue(s) required for the propagation of feature annotation.</text>
</comment>
<evidence type="ECO:0000313" key="6">
    <source>
        <dbReference type="Proteomes" id="UP001501594"/>
    </source>
</evidence>
<dbReference type="InterPro" id="IPR037171">
    <property type="entry name" value="NagB/RpiA_transferase-like"/>
</dbReference>
<dbReference type="EMBL" id="BAABAU010000001">
    <property type="protein sequence ID" value="GAA4266500.1"/>
    <property type="molecule type" value="Genomic_DNA"/>
</dbReference>
<organism evidence="5 6">
    <name type="scientific">Frondihabitans peucedani</name>
    <dbReference type="NCBI Taxonomy" id="598626"/>
    <lineage>
        <taxon>Bacteria</taxon>
        <taxon>Bacillati</taxon>
        <taxon>Actinomycetota</taxon>
        <taxon>Actinomycetes</taxon>
        <taxon>Micrococcales</taxon>
        <taxon>Microbacteriaceae</taxon>
        <taxon>Frondihabitans</taxon>
    </lineage>
</organism>
<comment type="pathway">
    <text evidence="3">Amino-sugar metabolism; N-acetylneuraminate degradation; D-fructose 6-phosphate from N-acetylneuraminate: step 5/5.</text>
</comment>
<feature type="site" description="Part of the allosteric site" evidence="3">
    <location>
        <position position="146"/>
    </location>
</feature>
<dbReference type="PANTHER" id="PTHR11280:SF5">
    <property type="entry name" value="GLUCOSAMINE-6-PHOSPHATE ISOMERASE"/>
    <property type="match status" value="1"/>
</dbReference>
<feature type="domain" description="Glucosamine/galactosamine-6-phosphate isomerase" evidence="4">
    <location>
        <begin position="14"/>
        <end position="230"/>
    </location>
</feature>
<comment type="catalytic activity">
    <reaction evidence="3">
        <text>alpha-D-glucosamine 6-phosphate + H2O = beta-D-fructose 6-phosphate + NH4(+)</text>
        <dbReference type="Rhea" id="RHEA:12172"/>
        <dbReference type="ChEBI" id="CHEBI:15377"/>
        <dbReference type="ChEBI" id="CHEBI:28938"/>
        <dbReference type="ChEBI" id="CHEBI:57634"/>
        <dbReference type="ChEBI" id="CHEBI:75989"/>
        <dbReference type="EC" id="3.5.99.6"/>
    </reaction>
</comment>
<comment type="similarity">
    <text evidence="3">Belongs to the glucosamine/galactosamine-6-phosphate isomerase family. NagB subfamily.</text>
</comment>
<dbReference type="HAMAP" id="MF_01241">
    <property type="entry name" value="GlcN6P_deamin"/>
    <property type="match status" value="1"/>
</dbReference>
<dbReference type="CDD" id="cd01399">
    <property type="entry name" value="GlcN6P_deaminase"/>
    <property type="match status" value="1"/>
</dbReference>
<dbReference type="NCBIfam" id="TIGR00502">
    <property type="entry name" value="nagB"/>
    <property type="match status" value="1"/>
</dbReference>
<protein>
    <recommendedName>
        <fullName evidence="3">Glucosamine-6-phosphate deaminase</fullName>
        <ecNumber evidence="3">3.5.99.6</ecNumber>
    </recommendedName>
    <alternativeName>
        <fullName evidence="3">GlcN6P deaminase</fullName>
        <shortName evidence="3">GNPDA</shortName>
    </alternativeName>
    <alternativeName>
        <fullName evidence="3">Glucosamine-6-phosphate isomerase</fullName>
    </alternativeName>
</protein>
<dbReference type="InterPro" id="IPR018321">
    <property type="entry name" value="Glucosamine6P_isomerase_CS"/>
</dbReference>
<reference evidence="6" key="1">
    <citation type="journal article" date="2019" name="Int. J. Syst. Evol. Microbiol.">
        <title>The Global Catalogue of Microorganisms (GCM) 10K type strain sequencing project: providing services to taxonomists for standard genome sequencing and annotation.</title>
        <authorList>
            <consortium name="The Broad Institute Genomics Platform"/>
            <consortium name="The Broad Institute Genome Sequencing Center for Infectious Disease"/>
            <person name="Wu L."/>
            <person name="Ma J."/>
        </authorList>
    </citation>
    <scope>NUCLEOTIDE SEQUENCE [LARGE SCALE GENOMIC DNA]</scope>
    <source>
        <strain evidence="6">JCM 17442</strain>
    </source>
</reference>
<proteinExistence type="inferred from homology"/>
<dbReference type="SUPFAM" id="SSF100950">
    <property type="entry name" value="NagB/RpiA/CoA transferase-like"/>
    <property type="match status" value="1"/>
</dbReference>
<dbReference type="InterPro" id="IPR006148">
    <property type="entry name" value="Glc/Gal-6P_isomerase"/>
</dbReference>
<dbReference type="RefSeq" id="WP_425552882.1">
    <property type="nucleotide sequence ID" value="NZ_BAABAU010000001.1"/>
</dbReference>
<evidence type="ECO:0000256" key="2">
    <source>
        <dbReference type="ARBA" id="ARBA00023277"/>
    </source>
</evidence>
<feature type="active site" description="For ring-opening step" evidence="3">
    <location>
        <position position="143"/>
    </location>
</feature>
<feature type="site" description="Part of the allosteric site" evidence="3">
    <location>
        <position position="156"/>
    </location>
</feature>
<evidence type="ECO:0000256" key="3">
    <source>
        <dbReference type="HAMAP-Rule" id="MF_01241"/>
    </source>
</evidence>
<evidence type="ECO:0000259" key="4">
    <source>
        <dbReference type="Pfam" id="PF01182"/>
    </source>
</evidence>
<comment type="activity regulation">
    <text evidence="3">Allosterically activated by N-acetylglucosamine 6-phosphate (GlcNAc6P).</text>
</comment>
<comment type="caution">
    <text evidence="5">The sequence shown here is derived from an EMBL/GenBank/DDBJ whole genome shotgun (WGS) entry which is preliminary data.</text>
</comment>
<feature type="active site" description="For ring-opening step" evidence="3">
    <location>
        <position position="136"/>
    </location>
</feature>
<comment type="function">
    <text evidence="3">Catalyzes the reversible isomerization-deamination of glucosamine 6-phosphate (GlcN6P) to form fructose 6-phosphate (Fru6P) and ammonium ion.</text>
</comment>
<evidence type="ECO:0000313" key="5">
    <source>
        <dbReference type="EMBL" id="GAA4266500.1"/>
    </source>
</evidence>
<dbReference type="Gene3D" id="3.40.50.1360">
    <property type="match status" value="1"/>
</dbReference>
<keyword evidence="2 3" id="KW-0119">Carbohydrate metabolism</keyword>
<dbReference type="PANTHER" id="PTHR11280">
    <property type="entry name" value="GLUCOSAMINE-6-PHOSPHATE ISOMERASE"/>
    <property type="match status" value="1"/>
</dbReference>
<sequence length="261" mass="27277">MEIIILPTPADVGRVAADLIASVVRAKPAAVLGLATGSSPLDIYRSLAARVASGDLDVSEASGFALDEYVGIPLEHPESYASVIARDVVGPLGMDPARVRVPDGRAADIEAATADYDRAIAEAGGVDIQILGIGANGHIGFNEPTSSFSSRTRIKTLAPSTREANARFFDDPDDVPTHCLTQGLGTILEARHVVLVAQGAGKADAVAAAVEGPLSAMCPGSALQLHQHATVIVDEAAASRLTLAEYYRYTYANKPAFQRFE</sequence>
<gene>
    <name evidence="3 5" type="primary">nagB</name>
    <name evidence="5" type="ORF">GCM10022256_21120</name>
</gene>
<dbReference type="EC" id="3.5.99.6" evidence="3"/>
<feature type="site" description="Part of the allosteric site" evidence="3">
    <location>
        <position position="153"/>
    </location>
</feature>
<feature type="active site" description="Proton acceptor; for ring-opening step" evidence="3">
    <location>
        <position position="138"/>
    </location>
</feature>
<keyword evidence="3" id="KW-0021">Allosteric enzyme</keyword>
<dbReference type="Proteomes" id="UP001501594">
    <property type="component" value="Unassembled WGS sequence"/>
</dbReference>
<dbReference type="Pfam" id="PF01182">
    <property type="entry name" value="Glucosamine_iso"/>
    <property type="match status" value="1"/>
</dbReference>
<keyword evidence="6" id="KW-1185">Reference proteome</keyword>
<keyword evidence="1 3" id="KW-0378">Hydrolase</keyword>